<dbReference type="OrthoDB" id="7869097at2759"/>
<comment type="similarity">
    <text evidence="1">Belongs to the PAPS reductase family. CysH subfamily.</text>
</comment>
<dbReference type="CDD" id="cd23945">
    <property type="entry name" value="PAPS_reductase"/>
    <property type="match status" value="1"/>
</dbReference>
<reference evidence="6 7" key="1">
    <citation type="submission" date="2016-07" db="EMBL/GenBank/DDBJ databases">
        <title>Pervasive Adenine N6-methylation of Active Genes in Fungi.</title>
        <authorList>
            <consortium name="DOE Joint Genome Institute"/>
            <person name="Mondo S.J."/>
            <person name="Dannebaum R.O."/>
            <person name="Kuo R.C."/>
            <person name="Labutti K."/>
            <person name="Haridas S."/>
            <person name="Kuo A."/>
            <person name="Salamov A."/>
            <person name="Ahrendt S.R."/>
            <person name="Lipzen A."/>
            <person name="Sullivan W."/>
            <person name="Andreopoulos W.B."/>
            <person name="Clum A."/>
            <person name="Lindquist E."/>
            <person name="Daum C."/>
            <person name="Ramamoorthy G.K."/>
            <person name="Gryganskyi A."/>
            <person name="Culley D."/>
            <person name="Magnuson J.K."/>
            <person name="James T.Y."/>
            <person name="O'Malley M.A."/>
            <person name="Stajich J.E."/>
            <person name="Spatafora J.W."/>
            <person name="Visel A."/>
            <person name="Grigoriev I.V."/>
        </authorList>
    </citation>
    <scope>NUCLEOTIDE SEQUENCE [LARGE SCALE GENOMIC DNA]</scope>
    <source>
        <strain evidence="6 7">12-1054</strain>
    </source>
</reference>
<accession>A0A1Y2ESP5</accession>
<dbReference type="RefSeq" id="XP_040722072.1">
    <property type="nucleotide sequence ID" value="XM_040870222.1"/>
</dbReference>
<dbReference type="Pfam" id="PF01507">
    <property type="entry name" value="PAPS_reduct"/>
    <property type="match status" value="1"/>
</dbReference>
<sequence length="305" mass="33885">MPSIGLLSAKQPSDMSNHTSDTEDSDYGSASSQVLPDITFTPSHLHFLNQQLSKLSAQEILKWAITTLPGLWQTTAMGLTGMVSLDIISKMSPDGSHQVPLMFIDTLYHFQETLDLAERIRQKYSGAQFAVYTPRDASTAAEFEAVHGPKLWETNEKLYDYLVKVEPARRAYQELGVKAVLTGRRRSQGGARNTTPIIEVDETGLIKVNPLANWSFGDVQAYIKQHSVPYNVLLDRGYRSVGDWHSTVPVAEGEDERAGRWKGREKTECGLHENSKFFQHLAKMQKAKEAKAKLAGVIAPAIQAV</sequence>
<dbReference type="SUPFAM" id="SSF52402">
    <property type="entry name" value="Adenine nucleotide alpha hydrolases-like"/>
    <property type="match status" value="1"/>
</dbReference>
<dbReference type="InterPro" id="IPR014729">
    <property type="entry name" value="Rossmann-like_a/b/a_fold"/>
</dbReference>
<proteinExistence type="inferred from homology"/>
<dbReference type="OMA" id="PIARWTQ"/>
<comment type="pathway">
    <text evidence="3">Sulfur metabolism; hydrogen sulfide biosynthesis; sulfite from sulfate.</text>
</comment>
<dbReference type="GO" id="GO:0005737">
    <property type="term" value="C:cytoplasm"/>
    <property type="evidence" value="ECO:0007669"/>
    <property type="project" value="TreeGrafter"/>
</dbReference>
<dbReference type="NCBIfam" id="TIGR02057">
    <property type="entry name" value="PAPS_reductase"/>
    <property type="match status" value="1"/>
</dbReference>
<comment type="caution">
    <text evidence="6">The sequence shown here is derived from an EMBL/GenBank/DDBJ whole genome shotgun (WGS) entry which is preliminary data.</text>
</comment>
<evidence type="ECO:0000259" key="5">
    <source>
        <dbReference type="Pfam" id="PF01507"/>
    </source>
</evidence>
<dbReference type="Proteomes" id="UP000193685">
    <property type="component" value="Unassembled WGS sequence"/>
</dbReference>
<evidence type="ECO:0000256" key="1">
    <source>
        <dbReference type="ARBA" id="ARBA00009732"/>
    </source>
</evidence>
<evidence type="ECO:0000256" key="3">
    <source>
        <dbReference type="ARBA" id="ARBA00024327"/>
    </source>
</evidence>
<dbReference type="GeneID" id="63786821"/>
<name>A0A1Y2ESP5_PROLT</name>
<dbReference type="GO" id="GO:0019379">
    <property type="term" value="P:sulfate assimilation, phosphoadenylyl sulfate reduction by phosphoadenylyl-sulfate reductase (thioredoxin)"/>
    <property type="evidence" value="ECO:0007669"/>
    <property type="project" value="InterPro"/>
</dbReference>
<dbReference type="NCBIfam" id="TIGR00434">
    <property type="entry name" value="cysH"/>
    <property type="match status" value="1"/>
</dbReference>
<dbReference type="PANTHER" id="PTHR46509:SF1">
    <property type="entry name" value="PHOSPHOADENOSINE PHOSPHOSULFATE REDUCTASE"/>
    <property type="match status" value="1"/>
</dbReference>
<evidence type="ECO:0000313" key="7">
    <source>
        <dbReference type="Proteomes" id="UP000193685"/>
    </source>
</evidence>
<evidence type="ECO:0000313" key="6">
    <source>
        <dbReference type="EMBL" id="ORY74598.1"/>
    </source>
</evidence>
<feature type="domain" description="Phosphoadenosine phosphosulphate reductase" evidence="5">
    <location>
        <begin position="71"/>
        <end position="249"/>
    </location>
</feature>
<dbReference type="AlphaFoldDB" id="A0A1Y2ESP5"/>
<dbReference type="GO" id="GO:0004604">
    <property type="term" value="F:phosphoadenylyl-sulfate reductase (thioredoxin) activity"/>
    <property type="evidence" value="ECO:0007669"/>
    <property type="project" value="InterPro"/>
</dbReference>
<dbReference type="HAMAP" id="MF_00063">
    <property type="entry name" value="CysH"/>
    <property type="match status" value="1"/>
</dbReference>
<dbReference type="InterPro" id="IPR004511">
    <property type="entry name" value="PAPS/APS_Rdtase"/>
</dbReference>
<dbReference type="NCBIfam" id="NF002537">
    <property type="entry name" value="PRK02090.1"/>
    <property type="match status" value="1"/>
</dbReference>
<gene>
    <name evidence="6" type="ORF">BCR37DRAFT_384414</name>
</gene>
<evidence type="ECO:0000256" key="2">
    <source>
        <dbReference type="ARBA" id="ARBA00023002"/>
    </source>
</evidence>
<organism evidence="6 7">
    <name type="scientific">Protomyces lactucae-debilis</name>
    <dbReference type="NCBI Taxonomy" id="2754530"/>
    <lineage>
        <taxon>Eukaryota</taxon>
        <taxon>Fungi</taxon>
        <taxon>Dikarya</taxon>
        <taxon>Ascomycota</taxon>
        <taxon>Taphrinomycotina</taxon>
        <taxon>Taphrinomycetes</taxon>
        <taxon>Taphrinales</taxon>
        <taxon>Protomycetaceae</taxon>
        <taxon>Protomyces</taxon>
    </lineage>
</organism>
<feature type="region of interest" description="Disordered" evidence="4">
    <location>
        <begin position="1"/>
        <end position="30"/>
    </location>
</feature>
<dbReference type="Gene3D" id="3.40.50.620">
    <property type="entry name" value="HUPs"/>
    <property type="match status" value="1"/>
</dbReference>
<feature type="compositionally biased region" description="Polar residues" evidence="4">
    <location>
        <begin position="10"/>
        <end position="19"/>
    </location>
</feature>
<keyword evidence="7" id="KW-1185">Reference proteome</keyword>
<protein>
    <submittedName>
        <fullName evidence="6">Phosphoadenosine phosphosulfate reductase</fullName>
    </submittedName>
</protein>
<dbReference type="PANTHER" id="PTHR46509">
    <property type="entry name" value="PHOSPHOADENOSINE PHOSPHOSULFATE REDUCTASE"/>
    <property type="match status" value="1"/>
</dbReference>
<dbReference type="EMBL" id="MCFI01000029">
    <property type="protein sequence ID" value="ORY74598.1"/>
    <property type="molecule type" value="Genomic_DNA"/>
</dbReference>
<dbReference type="InterPro" id="IPR002500">
    <property type="entry name" value="PAPS_reduct_dom"/>
</dbReference>
<keyword evidence="2" id="KW-0560">Oxidoreductase</keyword>
<evidence type="ECO:0000256" key="4">
    <source>
        <dbReference type="SAM" id="MobiDB-lite"/>
    </source>
</evidence>
<dbReference type="STRING" id="56484.A0A1Y2ESP5"/>
<dbReference type="InterPro" id="IPR011800">
    <property type="entry name" value="PAPS_reductase_CysH"/>
</dbReference>